<feature type="domain" description="Bifunctional inhibitor/plant lipid transfer protein/seed storage helical" evidence="4">
    <location>
        <begin position="31"/>
        <end position="112"/>
    </location>
</feature>
<keyword evidence="2" id="KW-1015">Disulfide bond</keyword>
<feature type="chain" id="PRO_5012591660" description="Bifunctional inhibitor/plant lipid transfer protein/seed storage helical domain-containing protein" evidence="3">
    <location>
        <begin position="30"/>
        <end position="112"/>
    </location>
</feature>
<evidence type="ECO:0000313" key="6">
    <source>
        <dbReference type="Proteomes" id="UP000187406"/>
    </source>
</evidence>
<dbReference type="EMBL" id="BDDD01001380">
    <property type="protein sequence ID" value="GAV75533.1"/>
    <property type="molecule type" value="Genomic_DNA"/>
</dbReference>
<comment type="caution">
    <text evidence="5">The sequence shown here is derived from an EMBL/GenBank/DDBJ whole genome shotgun (WGS) entry which is preliminary data.</text>
</comment>
<comment type="similarity">
    <text evidence="1">Belongs to the plant LTP family.</text>
</comment>
<dbReference type="GO" id="GO:0006869">
    <property type="term" value="P:lipid transport"/>
    <property type="evidence" value="ECO:0007669"/>
    <property type="project" value="InterPro"/>
</dbReference>
<keyword evidence="3" id="KW-0732">Signal</keyword>
<evidence type="ECO:0000313" key="5">
    <source>
        <dbReference type="EMBL" id="GAV75533.1"/>
    </source>
</evidence>
<accession>A0A1Q3C630</accession>
<keyword evidence="6" id="KW-1185">Reference proteome</keyword>
<dbReference type="PRINTS" id="PR00382">
    <property type="entry name" value="LIPIDTRNSFER"/>
</dbReference>
<sequence>MAGRSIALKLACVVVMCLLVAAPLTQVASQCNTVDSVVTTCLTDLKNGANIDGCCTGLKNVTASASSTATIETDCKCLKAILAGKSINVTEVVALLKRCEIKLPENISGIKC</sequence>
<gene>
    <name evidence="5" type="ORF">CFOL_v3_19012</name>
</gene>
<dbReference type="GO" id="GO:0008289">
    <property type="term" value="F:lipid binding"/>
    <property type="evidence" value="ECO:0007669"/>
    <property type="project" value="InterPro"/>
</dbReference>
<name>A0A1Q3C630_CEPFO</name>
<dbReference type="InterPro" id="IPR000528">
    <property type="entry name" value="Plant_nsLTP"/>
</dbReference>
<dbReference type="Proteomes" id="UP000187406">
    <property type="component" value="Unassembled WGS sequence"/>
</dbReference>
<dbReference type="PANTHER" id="PTHR33076">
    <property type="entry name" value="NON-SPECIFIC LIPID-TRANSFER PROTEIN 2-RELATED"/>
    <property type="match status" value="1"/>
</dbReference>
<dbReference type="AlphaFoldDB" id="A0A1Q3C630"/>
<dbReference type="InParanoid" id="A0A1Q3C630"/>
<evidence type="ECO:0000256" key="3">
    <source>
        <dbReference type="SAM" id="SignalP"/>
    </source>
</evidence>
<evidence type="ECO:0000256" key="2">
    <source>
        <dbReference type="ARBA" id="ARBA00023157"/>
    </source>
</evidence>
<reference evidence="6" key="1">
    <citation type="submission" date="2016-04" db="EMBL/GenBank/DDBJ databases">
        <title>Cephalotus genome sequencing.</title>
        <authorList>
            <person name="Fukushima K."/>
            <person name="Hasebe M."/>
            <person name="Fang X."/>
        </authorList>
    </citation>
    <scope>NUCLEOTIDE SEQUENCE [LARGE SCALE GENOMIC DNA]</scope>
    <source>
        <strain evidence="6">cv. St1</strain>
    </source>
</reference>
<dbReference type="Gene3D" id="1.10.110.10">
    <property type="entry name" value="Plant lipid-transfer and hydrophobic proteins"/>
    <property type="match status" value="1"/>
</dbReference>
<feature type="signal peptide" evidence="3">
    <location>
        <begin position="1"/>
        <end position="29"/>
    </location>
</feature>
<dbReference type="SUPFAM" id="SSF47699">
    <property type="entry name" value="Bifunctional inhibitor/lipid-transfer protein/seed storage 2S albumin"/>
    <property type="match status" value="1"/>
</dbReference>
<dbReference type="InterPro" id="IPR016140">
    <property type="entry name" value="Bifunc_inhib/LTP/seed_store"/>
</dbReference>
<protein>
    <recommendedName>
        <fullName evidence="4">Bifunctional inhibitor/plant lipid transfer protein/seed storage helical domain-containing protein</fullName>
    </recommendedName>
</protein>
<evidence type="ECO:0000259" key="4">
    <source>
        <dbReference type="Pfam" id="PF00234"/>
    </source>
</evidence>
<dbReference type="STRING" id="3775.A0A1Q3C630"/>
<dbReference type="InterPro" id="IPR036312">
    <property type="entry name" value="Bifun_inhib/LTP/seed_sf"/>
</dbReference>
<dbReference type="Pfam" id="PF00234">
    <property type="entry name" value="Tryp_alpha_amyl"/>
    <property type="match status" value="1"/>
</dbReference>
<proteinExistence type="inferred from homology"/>
<evidence type="ECO:0000256" key="1">
    <source>
        <dbReference type="ARBA" id="ARBA00009748"/>
    </source>
</evidence>
<organism evidence="5 6">
    <name type="scientific">Cephalotus follicularis</name>
    <name type="common">Albany pitcher plant</name>
    <dbReference type="NCBI Taxonomy" id="3775"/>
    <lineage>
        <taxon>Eukaryota</taxon>
        <taxon>Viridiplantae</taxon>
        <taxon>Streptophyta</taxon>
        <taxon>Embryophyta</taxon>
        <taxon>Tracheophyta</taxon>
        <taxon>Spermatophyta</taxon>
        <taxon>Magnoliopsida</taxon>
        <taxon>eudicotyledons</taxon>
        <taxon>Gunneridae</taxon>
        <taxon>Pentapetalae</taxon>
        <taxon>rosids</taxon>
        <taxon>fabids</taxon>
        <taxon>Oxalidales</taxon>
        <taxon>Cephalotaceae</taxon>
        <taxon>Cephalotus</taxon>
    </lineage>
</organism>